<evidence type="ECO:0000256" key="4">
    <source>
        <dbReference type="SAM" id="MobiDB-lite"/>
    </source>
</evidence>
<dbReference type="Gene3D" id="3.30.479.30">
    <property type="entry name" value="Band 7 domain"/>
    <property type="match status" value="1"/>
</dbReference>
<dbReference type="AlphaFoldDB" id="A0A0J8CWV6"/>
<dbReference type="Gramene" id="KMT16443">
    <property type="protein sequence ID" value="KMT16443"/>
    <property type="gene ID" value="BVRB_3g050660"/>
</dbReference>
<dbReference type="InterPro" id="IPR050710">
    <property type="entry name" value="Band7/mec-2_domain"/>
</dbReference>
<dbReference type="InterPro" id="IPR036013">
    <property type="entry name" value="Band_7/SPFH_dom_sf"/>
</dbReference>
<evidence type="ECO:0000256" key="2">
    <source>
        <dbReference type="ARBA" id="ARBA00008164"/>
    </source>
</evidence>
<dbReference type="Proteomes" id="UP000035740">
    <property type="component" value="Chromosome 3"/>
</dbReference>
<dbReference type="InterPro" id="IPR032435">
    <property type="entry name" value="STML2-like_C"/>
</dbReference>
<dbReference type="eggNOG" id="KOG2620">
    <property type="taxonomic scope" value="Eukaryota"/>
</dbReference>
<dbReference type="Pfam" id="PF16200">
    <property type="entry name" value="Band_7_C"/>
    <property type="match status" value="1"/>
</dbReference>
<dbReference type="InterPro" id="IPR001972">
    <property type="entry name" value="Stomatin_HflK_fam"/>
</dbReference>
<dbReference type="OMA" id="RNICKST"/>
<dbReference type="Pfam" id="PF01145">
    <property type="entry name" value="Band_7"/>
    <property type="match status" value="1"/>
</dbReference>
<protein>
    <recommendedName>
        <fullName evidence="5">Band 7 domain-containing protein</fullName>
    </recommendedName>
</protein>
<comment type="subcellular location">
    <subcellularLocation>
        <location evidence="1">Mitochondrion</location>
    </subcellularLocation>
</comment>
<dbReference type="SMART" id="SM00244">
    <property type="entry name" value="PHB"/>
    <property type="match status" value="1"/>
</dbReference>
<name>A0A0J8CWV6_BETVV</name>
<evidence type="ECO:0000259" key="5">
    <source>
        <dbReference type="SMART" id="SM00244"/>
    </source>
</evidence>
<feature type="compositionally biased region" description="Basic and acidic residues" evidence="4">
    <location>
        <begin position="400"/>
        <end position="427"/>
    </location>
</feature>
<evidence type="ECO:0000256" key="1">
    <source>
        <dbReference type="ARBA" id="ARBA00004173"/>
    </source>
</evidence>
<keyword evidence="3" id="KW-0496">Mitochondrion</keyword>
<dbReference type="PANTHER" id="PTHR43327">
    <property type="entry name" value="STOMATIN-LIKE PROTEIN 2, MITOCHONDRIAL"/>
    <property type="match status" value="1"/>
</dbReference>
<dbReference type="CDD" id="cd08829">
    <property type="entry name" value="SPFH_paraslipin"/>
    <property type="match status" value="1"/>
</dbReference>
<dbReference type="SUPFAM" id="SSF117892">
    <property type="entry name" value="Band 7/SPFH domain"/>
    <property type="match status" value="1"/>
</dbReference>
<accession>A0A0J8CWV6</accession>
<evidence type="ECO:0000313" key="7">
    <source>
        <dbReference type="Proteomes" id="UP000035740"/>
    </source>
</evidence>
<dbReference type="PANTHER" id="PTHR43327:SF10">
    <property type="entry name" value="STOMATIN-LIKE PROTEIN 2, MITOCHONDRIAL"/>
    <property type="match status" value="1"/>
</dbReference>
<dbReference type="KEGG" id="bvg:104888119"/>
<proteinExistence type="inferred from homology"/>
<organism evidence="6 7">
    <name type="scientific">Beta vulgaris subsp. vulgaris</name>
    <name type="common">Beet</name>
    <dbReference type="NCBI Taxonomy" id="3555"/>
    <lineage>
        <taxon>Eukaryota</taxon>
        <taxon>Viridiplantae</taxon>
        <taxon>Streptophyta</taxon>
        <taxon>Embryophyta</taxon>
        <taxon>Tracheophyta</taxon>
        <taxon>Spermatophyta</taxon>
        <taxon>Magnoliopsida</taxon>
        <taxon>eudicotyledons</taxon>
        <taxon>Gunneridae</taxon>
        <taxon>Pentapetalae</taxon>
        <taxon>Caryophyllales</taxon>
        <taxon>Chenopodiaceae</taxon>
        <taxon>Betoideae</taxon>
        <taxon>Beta</taxon>
    </lineage>
</organism>
<gene>
    <name evidence="6" type="ORF">BVRB_3g050660</name>
</gene>
<comment type="similarity">
    <text evidence="2">Belongs to the band 7/mec-2 family.</text>
</comment>
<dbReference type="EMBL" id="KQ090056">
    <property type="protein sequence ID" value="KMT16443.1"/>
    <property type="molecule type" value="Genomic_DNA"/>
</dbReference>
<feature type="domain" description="Band 7" evidence="5">
    <location>
        <begin position="117"/>
        <end position="275"/>
    </location>
</feature>
<dbReference type="GO" id="GO:0016020">
    <property type="term" value="C:membrane"/>
    <property type="evidence" value="ECO:0007669"/>
    <property type="project" value="InterPro"/>
</dbReference>
<dbReference type="OrthoDB" id="434619at2759"/>
<keyword evidence="7" id="KW-1185">Reference proteome</keyword>
<reference evidence="6 7" key="1">
    <citation type="journal article" date="2014" name="Nature">
        <title>The genome of the recently domesticated crop plant sugar beet (Beta vulgaris).</title>
        <authorList>
            <person name="Dohm J.C."/>
            <person name="Minoche A.E."/>
            <person name="Holtgrawe D."/>
            <person name="Capella-Gutierrez S."/>
            <person name="Zakrzewski F."/>
            <person name="Tafer H."/>
            <person name="Rupp O."/>
            <person name="Sorensen T.R."/>
            <person name="Stracke R."/>
            <person name="Reinhardt R."/>
            <person name="Goesmann A."/>
            <person name="Kraft T."/>
            <person name="Schulz B."/>
            <person name="Stadler P.F."/>
            <person name="Schmidt T."/>
            <person name="Gabaldon T."/>
            <person name="Lehrach H."/>
            <person name="Weisshaar B."/>
            <person name="Himmelbauer H."/>
        </authorList>
    </citation>
    <scope>NUCLEOTIDE SEQUENCE [LARGE SCALE GENOMIC DNA]</scope>
    <source>
        <tissue evidence="6">Taproot</tissue>
    </source>
</reference>
<dbReference type="PRINTS" id="PR00721">
    <property type="entry name" value="STOMATIN"/>
</dbReference>
<feature type="region of interest" description="Disordered" evidence="4">
    <location>
        <begin position="388"/>
        <end position="427"/>
    </location>
</feature>
<sequence length="427" mass="47164">MSIGRLARTAAQESSGKQLPLSYIATSRHIFANSSLQNSTERTISTSSSSPILNQSRFVQSNVISGISRFSSSSILNQSLSLSSKEFSPQFAISRNFSTGRHFDPYERYMRRTGINWGVKFVPQQEAYVIERFGKFSKVLEAGLHLLIPFVDRIAYIHSLKEQTIEIPEQAAVTTDNVSIRVNGVLFVKVIDAEKVSYGNDNAMFAITQLAQTVTRSAIGKLPLDKTFMERDTLNANIVESLNDAASQWGLYCRRYEIRDIIPPPGIRESMEMQAEAERKKRAVVIEAEGKRQAVILTSDAAKMDSINRATGEAEAIRVIANALQGSGGEAAAGLKVAQDYVQAFNNMAKECTTMVLPASVNDVNTMVASALTLYKKLVADTRQTKALYEPSNTESSSRQIDDEFHGEASIPEDKPLFSLQDPKKIE</sequence>
<evidence type="ECO:0000313" key="6">
    <source>
        <dbReference type="EMBL" id="KMT16443.1"/>
    </source>
</evidence>
<dbReference type="GO" id="GO:0007005">
    <property type="term" value="P:mitochondrion organization"/>
    <property type="evidence" value="ECO:0007669"/>
    <property type="project" value="TreeGrafter"/>
</dbReference>
<evidence type="ECO:0000256" key="3">
    <source>
        <dbReference type="ARBA" id="ARBA00023128"/>
    </source>
</evidence>
<dbReference type="InterPro" id="IPR001107">
    <property type="entry name" value="Band_7"/>
</dbReference>
<dbReference type="GO" id="GO:0005739">
    <property type="term" value="C:mitochondrion"/>
    <property type="evidence" value="ECO:0007669"/>
    <property type="project" value="UniProtKB-SubCell"/>
</dbReference>